<feature type="region of interest" description="Disordered" evidence="1">
    <location>
        <begin position="89"/>
        <end position="135"/>
    </location>
</feature>
<reference evidence="2 3" key="1">
    <citation type="submission" date="2017-11" db="EMBL/GenBank/DDBJ databases">
        <title>De novo assembly and phasing of dikaryotic genomes from two isolates of Puccinia coronata f. sp. avenae, the causal agent of oat crown rust.</title>
        <authorList>
            <person name="Miller M.E."/>
            <person name="Zhang Y."/>
            <person name="Omidvar V."/>
            <person name="Sperschneider J."/>
            <person name="Schwessinger B."/>
            <person name="Raley C."/>
            <person name="Palmer J.M."/>
            <person name="Garnica D."/>
            <person name="Upadhyaya N."/>
            <person name="Rathjen J."/>
            <person name="Taylor J.M."/>
            <person name="Park R.F."/>
            <person name="Dodds P.N."/>
            <person name="Hirsch C.D."/>
            <person name="Kianian S.F."/>
            <person name="Figueroa M."/>
        </authorList>
    </citation>
    <scope>NUCLEOTIDE SEQUENCE [LARGE SCALE GENOMIC DNA]</scope>
    <source>
        <strain evidence="2">12NC29</strain>
    </source>
</reference>
<feature type="compositionally biased region" description="Polar residues" evidence="1">
    <location>
        <begin position="109"/>
        <end position="121"/>
    </location>
</feature>
<dbReference type="Proteomes" id="UP000235388">
    <property type="component" value="Unassembled WGS sequence"/>
</dbReference>
<name>A0A2N5VZ66_9BASI</name>
<protein>
    <submittedName>
        <fullName evidence="2">Uncharacterized protein</fullName>
    </submittedName>
</protein>
<evidence type="ECO:0000313" key="3">
    <source>
        <dbReference type="Proteomes" id="UP000235388"/>
    </source>
</evidence>
<gene>
    <name evidence="2" type="ORF">PCANC_10565</name>
</gene>
<dbReference type="AlphaFoldDB" id="A0A2N5VZ66"/>
<organism evidence="2 3">
    <name type="scientific">Puccinia coronata f. sp. avenae</name>
    <dbReference type="NCBI Taxonomy" id="200324"/>
    <lineage>
        <taxon>Eukaryota</taxon>
        <taxon>Fungi</taxon>
        <taxon>Dikarya</taxon>
        <taxon>Basidiomycota</taxon>
        <taxon>Pucciniomycotina</taxon>
        <taxon>Pucciniomycetes</taxon>
        <taxon>Pucciniales</taxon>
        <taxon>Pucciniaceae</taxon>
        <taxon>Puccinia</taxon>
    </lineage>
</organism>
<sequence>MAGQEMLKQPCSISDLGQAPSNQSACWPFKQASYAGQPKKHSAEHQNCGNRRSKQKPNRQASSSASCQVIPGLSYIPLTHWPTLITRQFHPADRPGKRRASDKRRFPNPTRTWTTWGQDSTVPPRAVLGSKGEIC</sequence>
<dbReference type="EMBL" id="PGCJ01000034">
    <property type="protein sequence ID" value="PLW55276.1"/>
    <property type="molecule type" value="Genomic_DNA"/>
</dbReference>
<evidence type="ECO:0000256" key="1">
    <source>
        <dbReference type="SAM" id="MobiDB-lite"/>
    </source>
</evidence>
<comment type="caution">
    <text evidence="2">The sequence shown here is derived from an EMBL/GenBank/DDBJ whole genome shotgun (WGS) entry which is preliminary data.</text>
</comment>
<proteinExistence type="predicted"/>
<keyword evidence="3" id="KW-1185">Reference proteome</keyword>
<feature type="region of interest" description="Disordered" evidence="1">
    <location>
        <begin position="34"/>
        <end position="66"/>
    </location>
</feature>
<accession>A0A2N5VZ66</accession>
<evidence type="ECO:0000313" key="2">
    <source>
        <dbReference type="EMBL" id="PLW55276.1"/>
    </source>
</evidence>
<feature type="region of interest" description="Disordered" evidence="1">
    <location>
        <begin position="1"/>
        <end position="22"/>
    </location>
</feature>